<dbReference type="InterPro" id="IPR010998">
    <property type="entry name" value="Integrase_recombinase_N"/>
</dbReference>
<dbReference type="Gene3D" id="3.30.160.390">
    <property type="entry name" value="Integrase, DNA-binding domain"/>
    <property type="match status" value="1"/>
</dbReference>
<dbReference type="InterPro" id="IPR011010">
    <property type="entry name" value="DNA_brk_join_enz"/>
</dbReference>
<dbReference type="InterPro" id="IPR013762">
    <property type="entry name" value="Integrase-like_cat_sf"/>
</dbReference>
<dbReference type="GO" id="GO:0015074">
    <property type="term" value="P:DNA integration"/>
    <property type="evidence" value="ECO:0007669"/>
    <property type="project" value="UniProtKB-KW"/>
</dbReference>
<feature type="domain" description="Tyr recombinase" evidence="6">
    <location>
        <begin position="206"/>
        <end position="393"/>
    </location>
</feature>
<dbReference type="eggNOG" id="COG0582">
    <property type="taxonomic scope" value="Bacteria"/>
</dbReference>
<evidence type="ECO:0000259" key="7">
    <source>
        <dbReference type="PROSITE" id="PS51900"/>
    </source>
</evidence>
<dbReference type="InterPro" id="IPR025166">
    <property type="entry name" value="Integrase_DNA_bind_dom"/>
</dbReference>
<dbReference type="PROSITE" id="PS51900">
    <property type="entry name" value="CB"/>
    <property type="match status" value="1"/>
</dbReference>
<sequence>MARALTTKAVEAAKPDPEKRYELPDPALAGLYLVVQSSGVKSWALRYRHAGKPKKLTLGRWPLMGVADARSAASEALEKIERGKDPSAEKKRTKAARIEAQLSDRDKVKTLLDQYEKRHLNSLKSGATVKRELDRFVAAEWGDRDIHEITKRDVIDLLDVIADSGRVVTANRVRAYLSKFLNWCVERDILPMNPATGVKPVAKETSRDRVLSDDEIRWLWQACDDLGFPWGPFTQTLLLSGQRLGEVAGMTDNEVSGDLWHLDAKRTKNGRAHDVPLSKAVRDVLAGVARIEGKPGLIYTTTGETPLSGFHKGRNHVAEKMAEVAERETGEPVEIPHWTFHDLRRTAATGMARLGIPVRVTEAVLNHVSGTGGGIVAVYQRHDYADEKRKALNAWARLVREIVTGKADNVVRIEGAR</sequence>
<dbReference type="InterPro" id="IPR038488">
    <property type="entry name" value="Integrase_DNA-bd_sf"/>
</dbReference>
<dbReference type="PANTHER" id="PTHR30629">
    <property type="entry name" value="PROPHAGE INTEGRASE"/>
    <property type="match status" value="1"/>
</dbReference>
<comment type="caution">
    <text evidence="8">The sequence shown here is derived from an EMBL/GenBank/DDBJ whole genome shotgun (WGS) entry which is preliminary data.</text>
</comment>
<dbReference type="Pfam" id="PF00589">
    <property type="entry name" value="Phage_integrase"/>
    <property type="match status" value="1"/>
</dbReference>
<dbReference type="Proteomes" id="UP000027432">
    <property type="component" value="Unassembled WGS sequence"/>
</dbReference>
<keyword evidence="9" id="KW-1185">Reference proteome</keyword>
<dbReference type="InterPro" id="IPR050808">
    <property type="entry name" value="Phage_Integrase"/>
</dbReference>
<evidence type="ECO:0000256" key="2">
    <source>
        <dbReference type="ARBA" id="ARBA00022908"/>
    </source>
</evidence>
<keyword evidence="3 5" id="KW-0238">DNA-binding</keyword>
<name>A0A074JA22_9RHOB</name>
<gene>
    <name evidence="8" type="ORF">TP2_17870</name>
</gene>
<evidence type="ECO:0000259" key="6">
    <source>
        <dbReference type="PROSITE" id="PS51898"/>
    </source>
</evidence>
<evidence type="ECO:0000256" key="4">
    <source>
        <dbReference type="ARBA" id="ARBA00023172"/>
    </source>
</evidence>
<dbReference type="GO" id="GO:0006310">
    <property type="term" value="P:DNA recombination"/>
    <property type="evidence" value="ECO:0007669"/>
    <property type="project" value="UniProtKB-KW"/>
</dbReference>
<evidence type="ECO:0000256" key="5">
    <source>
        <dbReference type="PROSITE-ProRule" id="PRU01248"/>
    </source>
</evidence>
<dbReference type="PANTHER" id="PTHR30629:SF2">
    <property type="entry name" value="PROPHAGE INTEGRASE INTS-RELATED"/>
    <property type="match status" value="1"/>
</dbReference>
<keyword evidence="4" id="KW-0233">DNA recombination</keyword>
<dbReference type="EMBL" id="AUND01000016">
    <property type="protein sequence ID" value="KEO53399.1"/>
    <property type="molecule type" value="Genomic_DNA"/>
</dbReference>
<evidence type="ECO:0008006" key="10">
    <source>
        <dbReference type="Google" id="ProtNLM"/>
    </source>
</evidence>
<dbReference type="InterPro" id="IPR044068">
    <property type="entry name" value="CB"/>
</dbReference>
<dbReference type="Gene3D" id="1.10.443.10">
    <property type="entry name" value="Intergrase catalytic core"/>
    <property type="match status" value="1"/>
</dbReference>
<feature type="domain" description="Core-binding (CB)" evidence="7">
    <location>
        <begin position="106"/>
        <end position="185"/>
    </location>
</feature>
<dbReference type="Pfam" id="PF22022">
    <property type="entry name" value="Phage_int_M"/>
    <property type="match status" value="1"/>
</dbReference>
<organism evidence="8 9">
    <name type="scientific">Thioclava pacifica DSM 10166</name>
    <dbReference type="NCBI Taxonomy" id="1353537"/>
    <lineage>
        <taxon>Bacteria</taxon>
        <taxon>Pseudomonadati</taxon>
        <taxon>Pseudomonadota</taxon>
        <taxon>Alphaproteobacteria</taxon>
        <taxon>Rhodobacterales</taxon>
        <taxon>Paracoccaceae</taxon>
        <taxon>Thioclava</taxon>
    </lineage>
</organism>
<dbReference type="SUPFAM" id="SSF56349">
    <property type="entry name" value="DNA breaking-rejoining enzymes"/>
    <property type="match status" value="1"/>
</dbReference>
<dbReference type="RefSeq" id="WP_038076416.1">
    <property type="nucleotide sequence ID" value="NZ_AUND01000016.1"/>
</dbReference>
<evidence type="ECO:0000313" key="9">
    <source>
        <dbReference type="Proteomes" id="UP000027432"/>
    </source>
</evidence>
<dbReference type="Gene3D" id="1.10.150.130">
    <property type="match status" value="1"/>
</dbReference>
<accession>A0A074JA22</accession>
<dbReference type="CDD" id="cd00801">
    <property type="entry name" value="INT_P4_C"/>
    <property type="match status" value="1"/>
</dbReference>
<comment type="similarity">
    <text evidence="1">Belongs to the 'phage' integrase family.</text>
</comment>
<protein>
    <recommendedName>
        <fullName evidence="10">Integrase</fullName>
    </recommendedName>
</protein>
<evidence type="ECO:0000256" key="3">
    <source>
        <dbReference type="ARBA" id="ARBA00023125"/>
    </source>
</evidence>
<dbReference type="InterPro" id="IPR053876">
    <property type="entry name" value="Phage_int_M"/>
</dbReference>
<dbReference type="Pfam" id="PF13356">
    <property type="entry name" value="Arm-DNA-bind_3"/>
    <property type="match status" value="1"/>
</dbReference>
<keyword evidence="2" id="KW-0229">DNA integration</keyword>
<dbReference type="InterPro" id="IPR002104">
    <property type="entry name" value="Integrase_catalytic"/>
</dbReference>
<dbReference type="STRING" id="1353537.TP2_17870"/>
<dbReference type="AlphaFoldDB" id="A0A074JA22"/>
<dbReference type="GO" id="GO:0003677">
    <property type="term" value="F:DNA binding"/>
    <property type="evidence" value="ECO:0007669"/>
    <property type="project" value="UniProtKB-UniRule"/>
</dbReference>
<dbReference type="PROSITE" id="PS51898">
    <property type="entry name" value="TYR_RECOMBINASE"/>
    <property type="match status" value="1"/>
</dbReference>
<reference evidence="8 9" key="1">
    <citation type="submission" date="2013-07" db="EMBL/GenBank/DDBJ databases">
        <title>Thioclava pacifica DSM 10166 Genome Sequencing.</title>
        <authorList>
            <person name="Lai Q."/>
            <person name="Shao Z."/>
        </authorList>
    </citation>
    <scope>NUCLEOTIDE SEQUENCE [LARGE SCALE GENOMIC DNA]</scope>
    <source>
        <strain evidence="8 9">DSM 10166</strain>
    </source>
</reference>
<evidence type="ECO:0000313" key="8">
    <source>
        <dbReference type="EMBL" id="KEO53399.1"/>
    </source>
</evidence>
<proteinExistence type="inferred from homology"/>
<dbReference type="OrthoDB" id="7615137at2"/>
<evidence type="ECO:0000256" key="1">
    <source>
        <dbReference type="ARBA" id="ARBA00008857"/>
    </source>
</evidence>